<name>A0A831W4E0_9GAMM</name>
<dbReference type="SUPFAM" id="SSF49493">
    <property type="entry name" value="HSP40/DnaJ peptide-binding domain"/>
    <property type="match status" value="2"/>
</dbReference>
<keyword evidence="6 14" id="KW-0677">Repeat</keyword>
<dbReference type="PROSITE" id="PS50076">
    <property type="entry name" value="DNAJ_2"/>
    <property type="match status" value="1"/>
</dbReference>
<dbReference type="Pfam" id="PF01556">
    <property type="entry name" value="DnaJ_C"/>
    <property type="match status" value="1"/>
</dbReference>
<dbReference type="InterPro" id="IPR008971">
    <property type="entry name" value="HSP40/DnaJ_pept-bd"/>
</dbReference>
<comment type="cofactor">
    <cofactor evidence="14">
        <name>Zn(2+)</name>
        <dbReference type="ChEBI" id="CHEBI:29105"/>
    </cofactor>
    <text evidence="14">Binds 2 Zn(2+) ions per monomer.</text>
</comment>
<proteinExistence type="inferred from homology"/>
<sequence>MSKRDYYEVLGVSKNASEAELKKAYRRLAMKYHPDRNTGADAETAEIKFKEAKEAYEILCDPQKRAAYDQFGHAGVDPSAGGGPGPSGFGGGASFSDIFGDVFGDIFGGRGETRVHRGADLRYNLQLTLEEAVAGTTVKIRVPTMVKCNVCNGSGARKGTSPKTCTTCGGHGQVRMQQGFFSVQQTCPTCRGKGTVIEHPCTACHGIGRVQQHKTLSVKVPPGVDSGDRIRLGGEGEAGENGGPPGDLYVQITVKEHEIFTREDNHLFCEVPISFVTAALGGELEVPTLDGKVVLKVPAGTQSGKLFRMRGKGVKPVRGGPVGDLLCRVMVETPVNLTDRQKELLRQFEQTLEGTGSKHSPHSSSWLDGVKKFFEGMGF</sequence>
<dbReference type="FunFam" id="1.10.287.110:FF:000034">
    <property type="entry name" value="Chaperone protein DnaJ"/>
    <property type="match status" value="1"/>
</dbReference>
<keyword evidence="3 14" id="KW-0963">Cytoplasm</keyword>
<feature type="binding site" evidence="14">
    <location>
        <position position="148"/>
    </location>
    <ligand>
        <name>Zn(2+)</name>
        <dbReference type="ChEBI" id="CHEBI:29105"/>
        <label>1</label>
    </ligand>
</feature>
<dbReference type="PANTHER" id="PTHR43096:SF48">
    <property type="entry name" value="CHAPERONE PROTEIN DNAJ"/>
    <property type="match status" value="1"/>
</dbReference>
<evidence type="ECO:0000256" key="9">
    <source>
        <dbReference type="ARBA" id="ARBA00023016"/>
    </source>
</evidence>
<keyword evidence="9 14" id="KW-0346">Stress response</keyword>
<dbReference type="Gene3D" id="1.10.287.110">
    <property type="entry name" value="DnaJ domain"/>
    <property type="match status" value="1"/>
</dbReference>
<dbReference type="GO" id="GO:0008270">
    <property type="term" value="F:zinc ion binding"/>
    <property type="evidence" value="ECO:0007669"/>
    <property type="project" value="UniProtKB-UniRule"/>
</dbReference>
<evidence type="ECO:0000256" key="5">
    <source>
        <dbReference type="ARBA" id="ARBA00022723"/>
    </source>
</evidence>
<dbReference type="PRINTS" id="PR00625">
    <property type="entry name" value="JDOMAIN"/>
</dbReference>
<dbReference type="InterPro" id="IPR001623">
    <property type="entry name" value="DnaJ_domain"/>
</dbReference>
<evidence type="ECO:0000256" key="11">
    <source>
        <dbReference type="ARBA" id="ARBA00053423"/>
    </source>
</evidence>
<dbReference type="CDD" id="cd06257">
    <property type="entry name" value="DnaJ"/>
    <property type="match status" value="1"/>
</dbReference>
<evidence type="ECO:0000256" key="1">
    <source>
        <dbReference type="ARBA" id="ARBA00004496"/>
    </source>
</evidence>
<feature type="binding site" evidence="14">
    <location>
        <position position="190"/>
    </location>
    <ligand>
        <name>Zn(2+)</name>
        <dbReference type="ChEBI" id="CHEBI:29105"/>
        <label>2</label>
    </ligand>
</feature>
<dbReference type="InterPro" id="IPR036869">
    <property type="entry name" value="J_dom_sf"/>
</dbReference>
<feature type="domain" description="J" evidence="16">
    <location>
        <begin position="5"/>
        <end position="72"/>
    </location>
</feature>
<evidence type="ECO:0000256" key="7">
    <source>
        <dbReference type="ARBA" id="ARBA00022771"/>
    </source>
</evidence>
<evidence type="ECO:0000256" key="6">
    <source>
        <dbReference type="ARBA" id="ARBA00022737"/>
    </source>
</evidence>
<keyword evidence="8 14" id="KW-0862">Zinc</keyword>
<dbReference type="EMBL" id="DRKP01000174">
    <property type="protein sequence ID" value="HEB97504.1"/>
    <property type="molecule type" value="Genomic_DNA"/>
</dbReference>
<gene>
    <name evidence="14 18" type="primary">dnaJ</name>
    <name evidence="18" type="ORF">ENI96_13865</name>
</gene>
<dbReference type="NCBIfam" id="NF008035">
    <property type="entry name" value="PRK10767.1"/>
    <property type="match status" value="1"/>
</dbReference>
<evidence type="ECO:0000313" key="18">
    <source>
        <dbReference type="EMBL" id="HEB97504.1"/>
    </source>
</evidence>
<dbReference type="SUPFAM" id="SSF46565">
    <property type="entry name" value="Chaperone J-domain"/>
    <property type="match status" value="1"/>
</dbReference>
<feature type="binding site" evidence="14">
    <location>
        <position position="187"/>
    </location>
    <ligand>
        <name>Zn(2+)</name>
        <dbReference type="ChEBI" id="CHEBI:29105"/>
        <label>2</label>
    </ligand>
</feature>
<organism evidence="18">
    <name type="scientific">Sedimenticola thiotaurini</name>
    <dbReference type="NCBI Taxonomy" id="1543721"/>
    <lineage>
        <taxon>Bacteria</taxon>
        <taxon>Pseudomonadati</taxon>
        <taxon>Pseudomonadota</taxon>
        <taxon>Gammaproteobacteria</taxon>
        <taxon>Chromatiales</taxon>
        <taxon>Sedimenticolaceae</taxon>
        <taxon>Sedimenticola</taxon>
    </lineage>
</organism>
<dbReference type="Pfam" id="PF00684">
    <property type="entry name" value="DnaJ_CXXCXGXG"/>
    <property type="match status" value="1"/>
</dbReference>
<dbReference type="GO" id="GO:0005737">
    <property type="term" value="C:cytoplasm"/>
    <property type="evidence" value="ECO:0007669"/>
    <property type="project" value="UniProtKB-SubCell"/>
</dbReference>
<feature type="binding site" evidence="14">
    <location>
        <position position="201"/>
    </location>
    <ligand>
        <name>Zn(2+)</name>
        <dbReference type="ChEBI" id="CHEBI:29105"/>
        <label>1</label>
    </ligand>
</feature>
<dbReference type="FunFam" id="2.10.230.10:FF:000002">
    <property type="entry name" value="Molecular chaperone DnaJ"/>
    <property type="match status" value="1"/>
</dbReference>
<evidence type="ECO:0000256" key="15">
    <source>
        <dbReference type="PROSITE-ProRule" id="PRU00546"/>
    </source>
</evidence>
<dbReference type="PANTHER" id="PTHR43096">
    <property type="entry name" value="DNAJ HOMOLOG 1, MITOCHONDRIAL-RELATED"/>
    <property type="match status" value="1"/>
</dbReference>
<evidence type="ECO:0000259" key="17">
    <source>
        <dbReference type="PROSITE" id="PS51188"/>
    </source>
</evidence>
<dbReference type="GO" id="GO:0051082">
    <property type="term" value="F:unfolded protein binding"/>
    <property type="evidence" value="ECO:0007669"/>
    <property type="project" value="UniProtKB-UniRule"/>
</dbReference>
<evidence type="ECO:0000256" key="10">
    <source>
        <dbReference type="ARBA" id="ARBA00023186"/>
    </source>
</evidence>
<evidence type="ECO:0000256" key="13">
    <source>
        <dbReference type="ARBA" id="ARBA00067609"/>
    </source>
</evidence>
<evidence type="ECO:0000259" key="16">
    <source>
        <dbReference type="PROSITE" id="PS50076"/>
    </source>
</evidence>
<feature type="domain" description="CR-type" evidence="17">
    <location>
        <begin position="135"/>
        <end position="213"/>
    </location>
</feature>
<dbReference type="SUPFAM" id="SSF57938">
    <property type="entry name" value="DnaJ/Hsp40 cysteine-rich domain"/>
    <property type="match status" value="1"/>
</dbReference>
<dbReference type="GO" id="GO:0009408">
    <property type="term" value="P:response to heat"/>
    <property type="evidence" value="ECO:0007669"/>
    <property type="project" value="InterPro"/>
</dbReference>
<comment type="caution">
    <text evidence="18">The sequence shown here is derived from an EMBL/GenBank/DDBJ whole genome shotgun (WGS) entry which is preliminary data.</text>
</comment>
<dbReference type="Pfam" id="PF00226">
    <property type="entry name" value="DnaJ"/>
    <property type="match status" value="1"/>
</dbReference>
<feature type="repeat" description="CXXCXGXG motif" evidence="14">
    <location>
        <begin position="187"/>
        <end position="194"/>
    </location>
</feature>
<feature type="zinc finger region" description="CR-type" evidence="15">
    <location>
        <begin position="135"/>
        <end position="213"/>
    </location>
</feature>
<dbReference type="GO" id="GO:0031072">
    <property type="term" value="F:heat shock protein binding"/>
    <property type="evidence" value="ECO:0007669"/>
    <property type="project" value="InterPro"/>
</dbReference>
<reference evidence="18" key="1">
    <citation type="journal article" date="2020" name="mSystems">
        <title>Genome- and Community-Level Interaction Insights into Carbon Utilization and Element Cycling Functions of Hydrothermarchaeota in Hydrothermal Sediment.</title>
        <authorList>
            <person name="Zhou Z."/>
            <person name="Liu Y."/>
            <person name="Xu W."/>
            <person name="Pan J."/>
            <person name="Luo Z.H."/>
            <person name="Li M."/>
        </authorList>
    </citation>
    <scope>NUCLEOTIDE SEQUENCE [LARGE SCALE GENOMIC DNA]</scope>
    <source>
        <strain evidence="18">HyVt-443</strain>
    </source>
</reference>
<feature type="repeat" description="CXXCXGXG motif" evidence="14">
    <location>
        <begin position="165"/>
        <end position="172"/>
    </location>
</feature>
<dbReference type="NCBIfam" id="TIGR02349">
    <property type="entry name" value="DnaJ_bact"/>
    <property type="match status" value="1"/>
</dbReference>
<dbReference type="HAMAP" id="MF_01152">
    <property type="entry name" value="DnaJ"/>
    <property type="match status" value="1"/>
</dbReference>
<evidence type="ECO:0000256" key="14">
    <source>
        <dbReference type="HAMAP-Rule" id="MF_01152"/>
    </source>
</evidence>
<dbReference type="PROSITE" id="PS51188">
    <property type="entry name" value="ZF_CR"/>
    <property type="match status" value="1"/>
</dbReference>
<dbReference type="GO" id="GO:0006260">
    <property type="term" value="P:DNA replication"/>
    <property type="evidence" value="ECO:0007669"/>
    <property type="project" value="UniProtKB-KW"/>
</dbReference>
<dbReference type="SMART" id="SM00271">
    <property type="entry name" value="DnaJ"/>
    <property type="match status" value="1"/>
</dbReference>
<dbReference type="FunFam" id="2.60.260.20:FF:000004">
    <property type="entry name" value="Molecular chaperone DnaJ"/>
    <property type="match status" value="1"/>
</dbReference>
<dbReference type="InterPro" id="IPR018253">
    <property type="entry name" value="DnaJ_domain_CS"/>
</dbReference>
<dbReference type="GO" id="GO:0005524">
    <property type="term" value="F:ATP binding"/>
    <property type="evidence" value="ECO:0007669"/>
    <property type="project" value="InterPro"/>
</dbReference>
<dbReference type="InterPro" id="IPR012724">
    <property type="entry name" value="DnaJ"/>
</dbReference>
<feature type="binding site" evidence="14">
    <location>
        <position position="151"/>
    </location>
    <ligand>
        <name>Zn(2+)</name>
        <dbReference type="ChEBI" id="CHEBI:29105"/>
        <label>1</label>
    </ligand>
</feature>
<comment type="subunit">
    <text evidence="2 14">Homodimer.</text>
</comment>
<comment type="domain">
    <text evidence="14">The J domain is necessary and sufficient to stimulate DnaK ATPase activity. Zinc center 1 plays an important role in the autonomous, DnaK-independent chaperone activity of DnaJ. Zinc center 2 is essential for interaction with DnaK and for DnaJ activity.</text>
</comment>
<comment type="function">
    <text evidence="11 14">Participates actively in the response to hyperosmotic and heat shock by preventing the aggregation of stress-denatured proteins and by disaggregating proteins, also in an autonomous, DnaK-independent fashion. Unfolded proteins bind initially to DnaJ; upon interaction with the DnaJ-bound protein, DnaK hydrolyzes its bound ATP, resulting in the formation of a stable complex. GrpE releases ADP from DnaK; ATP binding to DnaK triggers the release of the substrate protein, thus completing the reaction cycle. Several rounds of ATP-dependent interactions between DnaJ, DnaK and GrpE are required for fully efficient folding. Also involved, together with DnaK and GrpE, in the DNA replication of plasmids through activation of initiation proteins.</text>
</comment>
<dbReference type="Gene3D" id="2.10.230.10">
    <property type="entry name" value="Heat shock protein DnaJ, cysteine-rich domain"/>
    <property type="match status" value="1"/>
</dbReference>
<keyword evidence="4 14" id="KW-0235">DNA replication</keyword>
<dbReference type="InterPro" id="IPR001305">
    <property type="entry name" value="HSP_DnaJ_Cys-rich_dom"/>
</dbReference>
<feature type="repeat" description="CXXCXGXG motif" evidence="14">
    <location>
        <begin position="148"/>
        <end position="155"/>
    </location>
</feature>
<dbReference type="AlphaFoldDB" id="A0A831W4E0"/>
<dbReference type="Proteomes" id="UP000886251">
    <property type="component" value="Unassembled WGS sequence"/>
</dbReference>
<evidence type="ECO:0000256" key="3">
    <source>
        <dbReference type="ARBA" id="ARBA00022490"/>
    </source>
</evidence>
<feature type="binding site" evidence="14">
    <location>
        <position position="204"/>
    </location>
    <ligand>
        <name>Zn(2+)</name>
        <dbReference type="ChEBI" id="CHEBI:29105"/>
        <label>1</label>
    </ligand>
</feature>
<keyword evidence="7 14" id="KW-0863">Zinc-finger</keyword>
<dbReference type="Gene3D" id="2.60.260.20">
    <property type="entry name" value="Urease metallochaperone UreE, N-terminal domain"/>
    <property type="match status" value="2"/>
</dbReference>
<evidence type="ECO:0000256" key="4">
    <source>
        <dbReference type="ARBA" id="ARBA00022705"/>
    </source>
</evidence>
<accession>A0A831W4E0</accession>
<dbReference type="GO" id="GO:0042026">
    <property type="term" value="P:protein refolding"/>
    <property type="evidence" value="ECO:0007669"/>
    <property type="project" value="TreeGrafter"/>
</dbReference>
<evidence type="ECO:0000256" key="8">
    <source>
        <dbReference type="ARBA" id="ARBA00022833"/>
    </source>
</evidence>
<keyword evidence="10 14" id="KW-0143">Chaperone</keyword>
<protein>
    <recommendedName>
        <fullName evidence="13 14">Chaperone protein DnaJ</fullName>
    </recommendedName>
</protein>
<dbReference type="InterPro" id="IPR002939">
    <property type="entry name" value="DnaJ_C"/>
</dbReference>
<dbReference type="PROSITE" id="PS00636">
    <property type="entry name" value="DNAJ_1"/>
    <property type="match status" value="1"/>
</dbReference>
<comment type="subcellular location">
    <subcellularLocation>
        <location evidence="1 14">Cytoplasm</location>
    </subcellularLocation>
</comment>
<evidence type="ECO:0000256" key="2">
    <source>
        <dbReference type="ARBA" id="ARBA00011738"/>
    </source>
</evidence>
<dbReference type="CDD" id="cd10747">
    <property type="entry name" value="DnaJ_C"/>
    <property type="match status" value="1"/>
</dbReference>
<comment type="similarity">
    <text evidence="12 14">Belongs to the DnaJ family.</text>
</comment>
<feature type="repeat" description="CXXCXGXG motif" evidence="14">
    <location>
        <begin position="201"/>
        <end position="208"/>
    </location>
</feature>
<feature type="binding site" evidence="14">
    <location>
        <position position="165"/>
    </location>
    <ligand>
        <name>Zn(2+)</name>
        <dbReference type="ChEBI" id="CHEBI:29105"/>
        <label>2</label>
    </ligand>
</feature>
<evidence type="ECO:0000256" key="12">
    <source>
        <dbReference type="ARBA" id="ARBA00061004"/>
    </source>
</evidence>
<keyword evidence="5 14" id="KW-0479">Metal-binding</keyword>
<feature type="binding site" evidence="14">
    <location>
        <position position="168"/>
    </location>
    <ligand>
        <name>Zn(2+)</name>
        <dbReference type="ChEBI" id="CHEBI:29105"/>
        <label>2</label>
    </ligand>
</feature>
<dbReference type="InterPro" id="IPR036410">
    <property type="entry name" value="HSP_DnaJ_Cys-rich_dom_sf"/>
</dbReference>
<dbReference type="CDD" id="cd10719">
    <property type="entry name" value="DnaJ_zf"/>
    <property type="match status" value="1"/>
</dbReference>